<comment type="caution">
    <text evidence="1">The sequence shown here is derived from an EMBL/GenBank/DDBJ whole genome shotgun (WGS) entry which is preliminary data.</text>
</comment>
<protein>
    <submittedName>
        <fullName evidence="1">RngB protein</fullName>
    </submittedName>
</protein>
<keyword evidence="2" id="KW-1185">Reference proteome</keyword>
<feature type="non-terminal residue" evidence="1">
    <location>
        <position position="1"/>
    </location>
</feature>
<reference evidence="1" key="1">
    <citation type="submission" date="2021-02" db="EMBL/GenBank/DDBJ databases">
        <authorList>
            <person name="Dougan E. K."/>
            <person name="Rhodes N."/>
            <person name="Thang M."/>
            <person name="Chan C."/>
        </authorList>
    </citation>
    <scope>NUCLEOTIDE SEQUENCE</scope>
</reference>
<evidence type="ECO:0000313" key="1">
    <source>
        <dbReference type="EMBL" id="CAE7408739.1"/>
    </source>
</evidence>
<gene>
    <name evidence="1" type="primary">rngB</name>
    <name evidence="1" type="ORF">SPIL2461_LOCUS10079</name>
</gene>
<organism evidence="1 2">
    <name type="scientific">Symbiodinium pilosum</name>
    <name type="common">Dinoflagellate</name>
    <dbReference type="NCBI Taxonomy" id="2952"/>
    <lineage>
        <taxon>Eukaryota</taxon>
        <taxon>Sar</taxon>
        <taxon>Alveolata</taxon>
        <taxon>Dinophyceae</taxon>
        <taxon>Suessiales</taxon>
        <taxon>Symbiodiniaceae</taxon>
        <taxon>Symbiodinium</taxon>
    </lineage>
</organism>
<dbReference type="Proteomes" id="UP000649617">
    <property type="component" value="Unassembled WGS sequence"/>
</dbReference>
<name>A0A812QWZ2_SYMPI</name>
<proteinExistence type="predicted"/>
<dbReference type="OrthoDB" id="543276at2759"/>
<sequence>VFETHLANAGQMLVILDDYLQPHYFTRAWCLFETYVCIEQGFPRSILLPGRQMAAFSSMMETRGAAPLRQRIHNIDLSQAQASVEADEIRIKSLVQSGCGFDVVNHVVQEELLAWSERAFSDYLRSR</sequence>
<evidence type="ECO:0000313" key="2">
    <source>
        <dbReference type="Proteomes" id="UP000649617"/>
    </source>
</evidence>
<dbReference type="AlphaFoldDB" id="A0A812QWZ2"/>
<dbReference type="EMBL" id="CAJNIZ010018358">
    <property type="protein sequence ID" value="CAE7408739.1"/>
    <property type="molecule type" value="Genomic_DNA"/>
</dbReference>
<accession>A0A812QWZ2</accession>